<dbReference type="Pfam" id="PF13091">
    <property type="entry name" value="PLDc_2"/>
    <property type="match status" value="2"/>
</dbReference>
<feature type="compositionally biased region" description="Low complexity" evidence="10">
    <location>
        <begin position="192"/>
        <end position="219"/>
    </location>
</feature>
<keyword evidence="1 9" id="KW-1003">Cell membrane</keyword>
<dbReference type="InterPro" id="IPR030872">
    <property type="entry name" value="Cardiolipin_synth_ClsB"/>
</dbReference>
<dbReference type="EC" id="2.7.8.-" evidence="9"/>
<dbReference type="GO" id="GO:0032049">
    <property type="term" value="P:cardiolipin biosynthetic process"/>
    <property type="evidence" value="ECO:0007669"/>
    <property type="project" value="InterPro"/>
</dbReference>
<feature type="active site" evidence="9">
    <location>
        <position position="339"/>
    </location>
</feature>
<dbReference type="Proteomes" id="UP000199317">
    <property type="component" value="Unassembled WGS sequence"/>
</dbReference>
<feature type="active site" evidence="9">
    <location>
        <position position="346"/>
    </location>
</feature>
<feature type="active site" evidence="9">
    <location>
        <position position="341"/>
    </location>
</feature>
<feature type="domain" description="PLD phosphodiesterase" evidence="11">
    <location>
        <begin position="114"/>
        <end position="141"/>
    </location>
</feature>
<feature type="region of interest" description="Disordered" evidence="10">
    <location>
        <begin position="440"/>
        <end position="461"/>
    </location>
</feature>
<feature type="active site" evidence="9">
    <location>
        <position position="119"/>
    </location>
</feature>
<evidence type="ECO:0000256" key="8">
    <source>
        <dbReference type="ARBA" id="ARBA00023264"/>
    </source>
</evidence>
<evidence type="ECO:0000256" key="7">
    <source>
        <dbReference type="ARBA" id="ARBA00023209"/>
    </source>
</evidence>
<dbReference type="GO" id="GO:0005886">
    <property type="term" value="C:plasma membrane"/>
    <property type="evidence" value="ECO:0007669"/>
    <property type="project" value="UniProtKB-SubCell"/>
</dbReference>
<accession>A0A1H0WR60</accession>
<evidence type="ECO:0000256" key="5">
    <source>
        <dbReference type="ARBA" id="ARBA00023098"/>
    </source>
</evidence>
<keyword evidence="3 9" id="KW-0808">Transferase</keyword>
<evidence type="ECO:0000313" key="12">
    <source>
        <dbReference type="EMBL" id="SDP93190.1"/>
    </source>
</evidence>
<keyword evidence="4" id="KW-0677">Repeat</keyword>
<evidence type="ECO:0000313" key="13">
    <source>
        <dbReference type="Proteomes" id="UP000199317"/>
    </source>
</evidence>
<protein>
    <recommendedName>
        <fullName evidence="9">Cardiolipin synthase B</fullName>
        <shortName evidence="9">CL synthase</shortName>
        <ecNumber evidence="9">2.7.8.-</ecNumber>
    </recommendedName>
</protein>
<dbReference type="EMBL" id="FNJL01000049">
    <property type="protein sequence ID" value="SDP93190.1"/>
    <property type="molecule type" value="Genomic_DNA"/>
</dbReference>
<dbReference type="PROSITE" id="PS50035">
    <property type="entry name" value="PLD"/>
    <property type="match status" value="2"/>
</dbReference>
<comment type="similarity">
    <text evidence="9">Belongs to the phospholipase D family. Cardiolipin synthase subfamily. ClsB sub-subfamily.</text>
</comment>
<dbReference type="Gene3D" id="3.30.870.10">
    <property type="entry name" value="Endonuclease Chain A"/>
    <property type="match status" value="2"/>
</dbReference>
<sequence length="461" mass="50768">MKPTRRPSRWVPGNRFELLENGEAFFPRVFEAIAAAKREVLLETFILFEDKIGKGLHAALLQAARNGAEVHVLVDGFGSPDLSESFIGSLVAAGVRFRIFDPGGVRIFGQRLNMLRRMHRKIVVVDGEIGFIGGINYSADHVADFGPEAKQDYSVEVRGPIVAQMHAFARSVVDKGDRKSGRHTNPQATTSAEPDAGAAGAPETARAAPPSGPAPSTGAARRRWPFGARDAGGQFPAAGSADAIFVTRDNHAHTNDIERHYRVALRAARERVVIANAYFFPGYRFIREMRRAARRGVDVRLVLQGRPDMPIVRTAASMLYDHLIRGGVRIYEYCDRPLHGKVALVDGEWSTVGSSNLDPLSLSLNLEANVVIRDRDFNATLHGRLAHLMEHSCRQVEPTPPGRWDGLRLLRSYCLFHLMRWFPAWAGWLPRHEPEISLVQPGTGFSSSATGGDPGHRPSAT</sequence>
<dbReference type="GO" id="GO:0008808">
    <property type="term" value="F:cardiolipin synthase activity"/>
    <property type="evidence" value="ECO:0007669"/>
    <property type="project" value="InterPro"/>
</dbReference>
<dbReference type="SUPFAM" id="SSF56024">
    <property type="entry name" value="Phospholipase D/nuclease"/>
    <property type="match status" value="2"/>
</dbReference>
<evidence type="ECO:0000259" key="11">
    <source>
        <dbReference type="PROSITE" id="PS50035"/>
    </source>
</evidence>
<comment type="subcellular location">
    <subcellularLocation>
        <location evidence="9">Cell membrane</location>
        <topology evidence="9">Peripheral membrane protein</topology>
    </subcellularLocation>
</comment>
<dbReference type="CDD" id="cd09110">
    <property type="entry name" value="PLDc_CLS_1"/>
    <property type="match status" value="1"/>
</dbReference>
<dbReference type="InterPro" id="IPR025202">
    <property type="entry name" value="PLD-like_dom"/>
</dbReference>
<comment type="function">
    <text evidence="9">Catalyzes the phosphatidyl group transfer from one phosphatidylglycerol molecule to another to form cardiolipin (CL) (diphosphatidylglycerol) and glycerol.</text>
</comment>
<evidence type="ECO:0000256" key="2">
    <source>
        <dbReference type="ARBA" id="ARBA00022516"/>
    </source>
</evidence>
<dbReference type="AlphaFoldDB" id="A0A1H0WR60"/>
<dbReference type="OrthoDB" id="9762009at2"/>
<dbReference type="CDD" id="cd09159">
    <property type="entry name" value="PLDc_ybhO_like_2"/>
    <property type="match status" value="1"/>
</dbReference>
<keyword evidence="7 9" id="KW-0594">Phospholipid biosynthesis</keyword>
<keyword evidence="6 9" id="KW-0472">Membrane</keyword>
<dbReference type="InterPro" id="IPR001736">
    <property type="entry name" value="PLipase_D/transphosphatidylase"/>
</dbReference>
<evidence type="ECO:0000256" key="6">
    <source>
        <dbReference type="ARBA" id="ARBA00023136"/>
    </source>
</evidence>
<evidence type="ECO:0000256" key="3">
    <source>
        <dbReference type="ARBA" id="ARBA00022679"/>
    </source>
</evidence>
<feature type="active site" evidence="9">
    <location>
        <position position="121"/>
    </location>
</feature>
<reference evidence="13" key="1">
    <citation type="submission" date="2016-10" db="EMBL/GenBank/DDBJ databases">
        <authorList>
            <person name="Varghese N."/>
            <person name="Submissions S."/>
        </authorList>
    </citation>
    <scope>NUCLEOTIDE SEQUENCE [LARGE SCALE GENOMIC DNA]</scope>
    <source>
        <strain evidence="13">DSM 17101</strain>
    </source>
</reference>
<keyword evidence="13" id="KW-1185">Reference proteome</keyword>
<organism evidence="12 13">
    <name type="scientific">Paracidovorax cattleyae</name>
    <dbReference type="NCBI Taxonomy" id="80868"/>
    <lineage>
        <taxon>Bacteria</taxon>
        <taxon>Pseudomonadati</taxon>
        <taxon>Pseudomonadota</taxon>
        <taxon>Betaproteobacteria</taxon>
        <taxon>Burkholderiales</taxon>
        <taxon>Comamonadaceae</taxon>
        <taxon>Paracidovorax</taxon>
    </lineage>
</organism>
<evidence type="ECO:0000256" key="1">
    <source>
        <dbReference type="ARBA" id="ARBA00022475"/>
    </source>
</evidence>
<feature type="domain" description="PLD phosphodiesterase" evidence="11">
    <location>
        <begin position="334"/>
        <end position="361"/>
    </location>
</feature>
<dbReference type="PANTHER" id="PTHR21248">
    <property type="entry name" value="CARDIOLIPIN SYNTHASE"/>
    <property type="match status" value="1"/>
</dbReference>
<feature type="active site" evidence="9">
    <location>
        <position position="126"/>
    </location>
</feature>
<name>A0A1H0WR60_9BURK</name>
<dbReference type="HAMAP" id="MF_01917">
    <property type="entry name" value="Cardiolipin_synth_ClsB"/>
    <property type="match status" value="1"/>
</dbReference>
<gene>
    <name evidence="9" type="primary">clsB</name>
    <name evidence="12" type="ORF">SAMN04489708_14913</name>
</gene>
<evidence type="ECO:0000256" key="9">
    <source>
        <dbReference type="HAMAP-Rule" id="MF_01917"/>
    </source>
</evidence>
<evidence type="ECO:0000256" key="4">
    <source>
        <dbReference type="ARBA" id="ARBA00022737"/>
    </source>
</evidence>
<dbReference type="NCBIfam" id="NF008427">
    <property type="entry name" value="PRK11263.1"/>
    <property type="match status" value="1"/>
</dbReference>
<dbReference type="SMART" id="SM00155">
    <property type="entry name" value="PLDc"/>
    <property type="match status" value="2"/>
</dbReference>
<proteinExistence type="inferred from homology"/>
<keyword evidence="2 9" id="KW-0444">Lipid biosynthesis</keyword>
<keyword evidence="5 9" id="KW-0443">Lipid metabolism</keyword>
<dbReference type="PANTHER" id="PTHR21248:SF23">
    <property type="entry name" value="CARDIOLIPIN SYNTHASE B"/>
    <property type="match status" value="1"/>
</dbReference>
<comment type="catalytic activity">
    <reaction evidence="9">
        <text>2 a 1,2-diacyl-sn-glycero-3-phospho-(1'-sn-glycerol) = a cardiolipin + glycerol</text>
        <dbReference type="Rhea" id="RHEA:31451"/>
        <dbReference type="ChEBI" id="CHEBI:17754"/>
        <dbReference type="ChEBI" id="CHEBI:62237"/>
        <dbReference type="ChEBI" id="CHEBI:64716"/>
    </reaction>
</comment>
<evidence type="ECO:0000256" key="10">
    <source>
        <dbReference type="SAM" id="MobiDB-lite"/>
    </source>
</evidence>
<keyword evidence="8 9" id="KW-1208">Phospholipid metabolism</keyword>
<feature type="region of interest" description="Disordered" evidence="10">
    <location>
        <begin position="173"/>
        <end position="221"/>
    </location>
</feature>
<dbReference type="RefSeq" id="WP_092840059.1">
    <property type="nucleotide sequence ID" value="NZ_CP028290.1"/>
</dbReference>